<feature type="non-terminal residue" evidence="1">
    <location>
        <position position="1"/>
    </location>
</feature>
<dbReference type="AlphaFoldDB" id="X1LNI1"/>
<accession>X1LNI1</accession>
<proteinExistence type="predicted"/>
<evidence type="ECO:0000313" key="1">
    <source>
        <dbReference type="EMBL" id="GAI20643.1"/>
    </source>
</evidence>
<reference evidence="1" key="1">
    <citation type="journal article" date="2014" name="Front. Microbiol.">
        <title>High frequency of phylogenetically diverse reductive dehalogenase-homologous genes in deep subseafloor sedimentary metagenomes.</title>
        <authorList>
            <person name="Kawai M."/>
            <person name="Futagami T."/>
            <person name="Toyoda A."/>
            <person name="Takaki Y."/>
            <person name="Nishi S."/>
            <person name="Hori S."/>
            <person name="Arai W."/>
            <person name="Tsubouchi T."/>
            <person name="Morono Y."/>
            <person name="Uchiyama I."/>
            <person name="Ito T."/>
            <person name="Fujiyama A."/>
            <person name="Inagaki F."/>
            <person name="Takami H."/>
        </authorList>
    </citation>
    <scope>NUCLEOTIDE SEQUENCE</scope>
    <source>
        <strain evidence="1">Expedition CK06-06</strain>
    </source>
</reference>
<protein>
    <submittedName>
        <fullName evidence="1">Uncharacterized protein</fullName>
    </submittedName>
</protein>
<name>X1LNI1_9ZZZZ</name>
<comment type="caution">
    <text evidence="1">The sequence shown here is derived from an EMBL/GenBank/DDBJ whole genome shotgun (WGS) entry which is preliminary data.</text>
</comment>
<organism evidence="1">
    <name type="scientific">marine sediment metagenome</name>
    <dbReference type="NCBI Taxonomy" id="412755"/>
    <lineage>
        <taxon>unclassified sequences</taxon>
        <taxon>metagenomes</taxon>
        <taxon>ecological metagenomes</taxon>
    </lineage>
</organism>
<gene>
    <name evidence="1" type="ORF">S06H3_29368</name>
</gene>
<dbReference type="EMBL" id="BARV01017201">
    <property type="protein sequence ID" value="GAI20643.1"/>
    <property type="molecule type" value="Genomic_DNA"/>
</dbReference>
<sequence>TIHTTSTTKNTFLVAIYLTLSKDVLNDGITSTIEATPFGAGKLNVLEIRYEPLTASSFFESIVLPIPIKLEKGSTIDFVNNQATSTINTTAIIYFYETKD</sequence>